<protein>
    <submittedName>
        <fullName evidence="1">Uncharacterized protein</fullName>
    </submittedName>
</protein>
<accession>A0A4C1SQR4</accession>
<feature type="non-terminal residue" evidence="1">
    <location>
        <position position="1"/>
    </location>
</feature>
<reference evidence="1 2" key="1">
    <citation type="journal article" date="2019" name="Commun. Biol.">
        <title>The bagworm genome reveals a unique fibroin gene that provides high tensile strength.</title>
        <authorList>
            <person name="Kono N."/>
            <person name="Nakamura H."/>
            <person name="Ohtoshi R."/>
            <person name="Tomita M."/>
            <person name="Numata K."/>
            <person name="Arakawa K."/>
        </authorList>
    </citation>
    <scope>NUCLEOTIDE SEQUENCE [LARGE SCALE GENOMIC DNA]</scope>
</reference>
<dbReference type="EMBL" id="BGZK01010837">
    <property type="protein sequence ID" value="GBP04304.1"/>
    <property type="molecule type" value="Genomic_DNA"/>
</dbReference>
<evidence type="ECO:0000313" key="1">
    <source>
        <dbReference type="EMBL" id="GBP04304.1"/>
    </source>
</evidence>
<sequence>ASTPRQDVLSEQEFLKAPPSPPAVLRVHNDIPRPSSSGVQLALFMRTILRFWK</sequence>
<dbReference type="AlphaFoldDB" id="A0A4C1SQR4"/>
<dbReference type="Proteomes" id="UP000299102">
    <property type="component" value="Unassembled WGS sequence"/>
</dbReference>
<keyword evidence="2" id="KW-1185">Reference proteome</keyword>
<evidence type="ECO:0000313" key="2">
    <source>
        <dbReference type="Proteomes" id="UP000299102"/>
    </source>
</evidence>
<organism evidence="1 2">
    <name type="scientific">Eumeta variegata</name>
    <name type="common">Bagworm moth</name>
    <name type="synonym">Eumeta japonica</name>
    <dbReference type="NCBI Taxonomy" id="151549"/>
    <lineage>
        <taxon>Eukaryota</taxon>
        <taxon>Metazoa</taxon>
        <taxon>Ecdysozoa</taxon>
        <taxon>Arthropoda</taxon>
        <taxon>Hexapoda</taxon>
        <taxon>Insecta</taxon>
        <taxon>Pterygota</taxon>
        <taxon>Neoptera</taxon>
        <taxon>Endopterygota</taxon>
        <taxon>Lepidoptera</taxon>
        <taxon>Glossata</taxon>
        <taxon>Ditrysia</taxon>
        <taxon>Tineoidea</taxon>
        <taxon>Psychidae</taxon>
        <taxon>Oiketicinae</taxon>
        <taxon>Eumeta</taxon>
    </lineage>
</organism>
<comment type="caution">
    <text evidence="1">The sequence shown here is derived from an EMBL/GenBank/DDBJ whole genome shotgun (WGS) entry which is preliminary data.</text>
</comment>
<dbReference type="OrthoDB" id="10066052at2759"/>
<name>A0A4C1SQR4_EUMVA</name>
<gene>
    <name evidence="1" type="ORF">EVAR_85767_1</name>
</gene>
<proteinExistence type="predicted"/>